<dbReference type="EMBL" id="KN822039">
    <property type="protein sequence ID" value="KIM62885.1"/>
    <property type="molecule type" value="Genomic_DNA"/>
</dbReference>
<gene>
    <name evidence="2" type="ORF">SCLCIDRAFT_779346</name>
</gene>
<reference evidence="3" key="2">
    <citation type="submission" date="2015-01" db="EMBL/GenBank/DDBJ databases">
        <title>Evolutionary Origins and Diversification of the Mycorrhizal Mutualists.</title>
        <authorList>
            <consortium name="DOE Joint Genome Institute"/>
            <consortium name="Mycorrhizal Genomics Consortium"/>
            <person name="Kohler A."/>
            <person name="Kuo A."/>
            <person name="Nagy L.G."/>
            <person name="Floudas D."/>
            <person name="Copeland A."/>
            <person name="Barry K.W."/>
            <person name="Cichocki N."/>
            <person name="Veneault-Fourrey C."/>
            <person name="LaButti K."/>
            <person name="Lindquist E.A."/>
            <person name="Lipzen A."/>
            <person name="Lundell T."/>
            <person name="Morin E."/>
            <person name="Murat C."/>
            <person name="Riley R."/>
            <person name="Ohm R."/>
            <person name="Sun H."/>
            <person name="Tunlid A."/>
            <person name="Henrissat B."/>
            <person name="Grigoriev I.V."/>
            <person name="Hibbett D.S."/>
            <person name="Martin F."/>
        </authorList>
    </citation>
    <scope>NUCLEOTIDE SEQUENCE [LARGE SCALE GENOMIC DNA]</scope>
    <source>
        <strain evidence="3">Foug A</strain>
    </source>
</reference>
<protein>
    <submittedName>
        <fullName evidence="2">Uncharacterized protein</fullName>
    </submittedName>
</protein>
<evidence type="ECO:0000313" key="3">
    <source>
        <dbReference type="Proteomes" id="UP000053989"/>
    </source>
</evidence>
<evidence type="ECO:0000256" key="1">
    <source>
        <dbReference type="SAM" id="Phobius"/>
    </source>
</evidence>
<reference evidence="2 3" key="1">
    <citation type="submission" date="2014-04" db="EMBL/GenBank/DDBJ databases">
        <authorList>
            <consortium name="DOE Joint Genome Institute"/>
            <person name="Kuo A."/>
            <person name="Kohler A."/>
            <person name="Nagy L.G."/>
            <person name="Floudas D."/>
            <person name="Copeland A."/>
            <person name="Barry K.W."/>
            <person name="Cichocki N."/>
            <person name="Veneault-Fourrey C."/>
            <person name="LaButti K."/>
            <person name="Lindquist E.A."/>
            <person name="Lipzen A."/>
            <person name="Lundell T."/>
            <person name="Morin E."/>
            <person name="Murat C."/>
            <person name="Sun H."/>
            <person name="Tunlid A."/>
            <person name="Henrissat B."/>
            <person name="Grigoriev I.V."/>
            <person name="Hibbett D.S."/>
            <person name="Martin F."/>
            <person name="Nordberg H.P."/>
            <person name="Cantor M.N."/>
            <person name="Hua S.X."/>
        </authorList>
    </citation>
    <scope>NUCLEOTIDE SEQUENCE [LARGE SCALE GENOMIC DNA]</scope>
    <source>
        <strain evidence="2 3">Foug A</strain>
    </source>
</reference>
<keyword evidence="1" id="KW-0472">Membrane</keyword>
<keyword evidence="3" id="KW-1185">Reference proteome</keyword>
<dbReference type="Proteomes" id="UP000053989">
    <property type="component" value="Unassembled WGS sequence"/>
</dbReference>
<proteinExistence type="predicted"/>
<evidence type="ECO:0000313" key="2">
    <source>
        <dbReference type="EMBL" id="KIM62885.1"/>
    </source>
</evidence>
<dbReference type="HOGENOM" id="CLU_1283943_0_0_1"/>
<organism evidence="2 3">
    <name type="scientific">Scleroderma citrinum Foug A</name>
    <dbReference type="NCBI Taxonomy" id="1036808"/>
    <lineage>
        <taxon>Eukaryota</taxon>
        <taxon>Fungi</taxon>
        <taxon>Dikarya</taxon>
        <taxon>Basidiomycota</taxon>
        <taxon>Agaricomycotina</taxon>
        <taxon>Agaricomycetes</taxon>
        <taxon>Agaricomycetidae</taxon>
        <taxon>Boletales</taxon>
        <taxon>Sclerodermatineae</taxon>
        <taxon>Sclerodermataceae</taxon>
        <taxon>Scleroderma</taxon>
    </lineage>
</organism>
<name>A0A0C3DQE8_9AGAM</name>
<keyword evidence="1" id="KW-1133">Transmembrane helix</keyword>
<keyword evidence="1" id="KW-0812">Transmembrane</keyword>
<accession>A0A0C3DQE8</accession>
<feature type="transmembrane region" description="Helical" evidence="1">
    <location>
        <begin position="12"/>
        <end position="34"/>
    </location>
</feature>
<dbReference type="InParanoid" id="A0A0C3DQE8"/>
<dbReference type="AlphaFoldDB" id="A0A0C3DQE8"/>
<sequence>MYCSFWRSLRHLCLLVLCVSMGVIAVVVTTRLFVPPHVPSPCLVLHCPAFVRCLRSHCSSRRLASRRFIAPSCISRTRRILKGCHCIRVSLPSHASASLFFVVLSRVPLRGRVGINGHGVSCTPLKCLVCHCLYLSRCYPTLRYAVRHSSSPLMLLVSDTLRYLVLYSSRCYPTLRRSLSSQHQACTVPIKRTSWVSWLPSTSVPARGSVASADC</sequence>